<dbReference type="EMBL" id="LR797824">
    <property type="protein sequence ID" value="CAB4241631.1"/>
    <property type="molecule type" value="Genomic_DNA"/>
</dbReference>
<sequence>MLIREFDYKHHRNLVDHLMASHGYKRLGQGTEAVVYEKDAGNVIKIIIPETGEQGPSNVGFASFLEYCRDHKGNPHLPRFVEGKETITVEGEEFHQVVMEKLQEVKDPFDIEILDILQGDDTESSSYNRFNTWERALEDIHEFIEAGGMSDATERLTQTRPWPSDAELTARFGTFFATAKDLFKYNQFGWDLHAGNAMRRADGTLVITDPWVSY</sequence>
<reference evidence="1" key="1">
    <citation type="submission" date="2020-05" db="EMBL/GenBank/DDBJ databases">
        <authorList>
            <person name="Chiriac C."/>
            <person name="Salcher M."/>
            <person name="Ghai R."/>
            <person name="Kavagutti S V."/>
        </authorList>
    </citation>
    <scope>NUCLEOTIDE SEQUENCE</scope>
</reference>
<accession>A0A6J5TAJ0</accession>
<gene>
    <name evidence="1" type="ORF">UFOVP71_169</name>
</gene>
<protein>
    <submittedName>
        <fullName evidence="1">Uncharacterized protein</fullName>
    </submittedName>
</protein>
<name>A0A6J5TAJ0_9CAUD</name>
<organism evidence="1">
    <name type="scientific">uncultured Caudovirales phage</name>
    <dbReference type="NCBI Taxonomy" id="2100421"/>
    <lineage>
        <taxon>Viruses</taxon>
        <taxon>Duplodnaviria</taxon>
        <taxon>Heunggongvirae</taxon>
        <taxon>Uroviricota</taxon>
        <taxon>Caudoviricetes</taxon>
        <taxon>Peduoviridae</taxon>
        <taxon>Maltschvirus</taxon>
        <taxon>Maltschvirus maltsch</taxon>
    </lineage>
</organism>
<evidence type="ECO:0000313" key="1">
    <source>
        <dbReference type="EMBL" id="CAB4241631.1"/>
    </source>
</evidence>
<proteinExistence type="predicted"/>